<proteinExistence type="predicted"/>
<evidence type="ECO:0000256" key="1">
    <source>
        <dbReference type="SAM" id="MobiDB-lite"/>
    </source>
</evidence>
<organism evidence="3 4">
    <name type="scientific">Exophiala aquamarina CBS 119918</name>
    <dbReference type="NCBI Taxonomy" id="1182545"/>
    <lineage>
        <taxon>Eukaryota</taxon>
        <taxon>Fungi</taxon>
        <taxon>Dikarya</taxon>
        <taxon>Ascomycota</taxon>
        <taxon>Pezizomycotina</taxon>
        <taxon>Eurotiomycetes</taxon>
        <taxon>Chaetothyriomycetidae</taxon>
        <taxon>Chaetothyriales</taxon>
        <taxon>Herpotrichiellaceae</taxon>
        <taxon>Exophiala</taxon>
    </lineage>
</organism>
<dbReference type="OrthoDB" id="20772at2759"/>
<dbReference type="AlphaFoldDB" id="A0A072NTU4"/>
<dbReference type="VEuPathDB" id="FungiDB:A1O9_13178"/>
<dbReference type="PANTHER" id="PTHR23099:SF0">
    <property type="entry name" value="GERM CELL NUCLEAR ACIDIC PROTEIN"/>
    <property type="match status" value="1"/>
</dbReference>
<keyword evidence="4" id="KW-1185">Reference proteome</keyword>
<accession>A0A072NTU4</accession>
<evidence type="ECO:0000259" key="2">
    <source>
        <dbReference type="Pfam" id="PF10263"/>
    </source>
</evidence>
<evidence type="ECO:0000313" key="4">
    <source>
        <dbReference type="Proteomes" id="UP000027920"/>
    </source>
</evidence>
<feature type="region of interest" description="Disordered" evidence="1">
    <location>
        <begin position="1"/>
        <end position="69"/>
    </location>
</feature>
<evidence type="ECO:0000313" key="3">
    <source>
        <dbReference type="EMBL" id="KEF50777.1"/>
    </source>
</evidence>
<dbReference type="Pfam" id="PF10263">
    <property type="entry name" value="SprT-like"/>
    <property type="match status" value="1"/>
</dbReference>
<gene>
    <name evidence="3" type="ORF">A1O9_13178</name>
</gene>
<sequence length="197" mass="21541">MDACDENEVPSRKESPPGPSGNGLPRILIASHSEEDHDPVDIGSRSSPCRCTLPQKPSVRGPGKGVDRQLGETEGAVAATTQQRKNFHARKNTLAREPLRELDVADSELAKLTAGTGGVRIVWSTTLRSTVGRAKLRRAPSRISRVPIKREEAERAGVEIAYFLTIELAERIVDSEDRLVSTLAHEFCHLANFLISN</sequence>
<feature type="non-terminal residue" evidence="3">
    <location>
        <position position="197"/>
    </location>
</feature>
<dbReference type="Proteomes" id="UP000027920">
    <property type="component" value="Unassembled WGS sequence"/>
</dbReference>
<dbReference type="EMBL" id="AMGV01000120">
    <property type="protein sequence ID" value="KEF50777.1"/>
    <property type="molecule type" value="Genomic_DNA"/>
</dbReference>
<comment type="caution">
    <text evidence="3">The sequence shown here is derived from an EMBL/GenBank/DDBJ whole genome shotgun (WGS) entry which is preliminary data.</text>
</comment>
<dbReference type="RefSeq" id="XP_013253367.1">
    <property type="nucleotide sequence ID" value="XM_013397913.1"/>
</dbReference>
<name>A0A072NTU4_9EURO</name>
<protein>
    <recommendedName>
        <fullName evidence="2">SprT-like domain-containing protein</fullName>
    </recommendedName>
</protein>
<reference evidence="3 4" key="1">
    <citation type="submission" date="2013-03" db="EMBL/GenBank/DDBJ databases">
        <title>The Genome Sequence of Exophiala aquamarina CBS 119918.</title>
        <authorList>
            <consortium name="The Broad Institute Genomics Platform"/>
            <person name="Cuomo C."/>
            <person name="de Hoog S."/>
            <person name="Gorbushina A."/>
            <person name="Walker B."/>
            <person name="Young S.K."/>
            <person name="Zeng Q."/>
            <person name="Gargeya S."/>
            <person name="Fitzgerald M."/>
            <person name="Haas B."/>
            <person name="Abouelleil A."/>
            <person name="Allen A.W."/>
            <person name="Alvarado L."/>
            <person name="Arachchi H.M."/>
            <person name="Berlin A.M."/>
            <person name="Chapman S.B."/>
            <person name="Gainer-Dewar J."/>
            <person name="Goldberg J."/>
            <person name="Griggs A."/>
            <person name="Gujja S."/>
            <person name="Hansen M."/>
            <person name="Howarth C."/>
            <person name="Imamovic A."/>
            <person name="Ireland A."/>
            <person name="Larimer J."/>
            <person name="McCowan C."/>
            <person name="Murphy C."/>
            <person name="Pearson M."/>
            <person name="Poon T.W."/>
            <person name="Priest M."/>
            <person name="Roberts A."/>
            <person name="Saif S."/>
            <person name="Shea T."/>
            <person name="Sisk P."/>
            <person name="Sykes S."/>
            <person name="Wortman J."/>
            <person name="Nusbaum C."/>
            <person name="Birren B."/>
        </authorList>
    </citation>
    <scope>NUCLEOTIDE SEQUENCE [LARGE SCALE GENOMIC DNA]</scope>
    <source>
        <strain evidence="3 4">CBS 119918</strain>
    </source>
</reference>
<dbReference type="PANTHER" id="PTHR23099">
    <property type="entry name" value="TRANSCRIPTIONAL REGULATOR"/>
    <property type="match status" value="1"/>
</dbReference>
<dbReference type="GO" id="GO:0005634">
    <property type="term" value="C:nucleus"/>
    <property type="evidence" value="ECO:0007669"/>
    <property type="project" value="TreeGrafter"/>
</dbReference>
<feature type="domain" description="SprT-like" evidence="2">
    <location>
        <begin position="116"/>
        <end position="197"/>
    </location>
</feature>
<dbReference type="GO" id="GO:0006950">
    <property type="term" value="P:response to stress"/>
    <property type="evidence" value="ECO:0007669"/>
    <property type="project" value="UniProtKB-ARBA"/>
</dbReference>
<dbReference type="STRING" id="1182545.A0A072NTU4"/>
<dbReference type="GeneID" id="25288062"/>
<dbReference type="InterPro" id="IPR006640">
    <property type="entry name" value="SprT-like_domain"/>
</dbReference>
<dbReference type="HOGENOM" id="CLU_1387176_0_0_1"/>